<organism evidence="15">
    <name type="scientific">Hydra vulgaris</name>
    <name type="common">Hydra</name>
    <name type="synonym">Hydra attenuata</name>
    <dbReference type="NCBI Taxonomy" id="6087"/>
    <lineage>
        <taxon>Eukaryota</taxon>
        <taxon>Metazoa</taxon>
        <taxon>Cnidaria</taxon>
        <taxon>Hydrozoa</taxon>
        <taxon>Hydroidolina</taxon>
        <taxon>Anthoathecata</taxon>
        <taxon>Aplanulata</taxon>
        <taxon>Hydridae</taxon>
        <taxon>Hydra</taxon>
    </lineage>
</organism>
<keyword evidence="9" id="KW-0560">Oxidoreductase</keyword>
<dbReference type="GO" id="GO:0009086">
    <property type="term" value="P:methionine biosynthetic process"/>
    <property type="evidence" value="ECO:0007669"/>
    <property type="project" value="UniProtKB-KW"/>
</dbReference>
<comment type="cofactor">
    <cofactor evidence="2">
        <name>FAD</name>
        <dbReference type="ChEBI" id="CHEBI:57692"/>
    </cofactor>
</comment>
<proteinExistence type="evidence at transcript level"/>
<dbReference type="InterPro" id="IPR029039">
    <property type="entry name" value="Flavoprotein-like_sf"/>
</dbReference>
<evidence type="ECO:0000256" key="5">
    <source>
        <dbReference type="ARBA" id="ARBA00022643"/>
    </source>
</evidence>
<dbReference type="InterPro" id="IPR008254">
    <property type="entry name" value="Flavodoxin/NO_synth"/>
</dbReference>
<dbReference type="InterPro" id="IPR017938">
    <property type="entry name" value="Riboflavin_synthase-like_b-brl"/>
</dbReference>
<dbReference type="EMBL" id="HAAD01000562">
    <property type="protein sequence ID" value="CDG66794.1"/>
    <property type="molecule type" value="mRNA"/>
</dbReference>
<dbReference type="Gene3D" id="1.20.990.10">
    <property type="entry name" value="NADPH-cytochrome p450 Reductase, Chain A, domain 3"/>
    <property type="match status" value="1"/>
</dbReference>
<gene>
    <name evidence="15" type="primary">MTRR</name>
</gene>
<evidence type="ECO:0000256" key="10">
    <source>
        <dbReference type="ARBA" id="ARBA00023167"/>
    </source>
</evidence>
<evidence type="ECO:0000313" key="15">
    <source>
        <dbReference type="EMBL" id="CDG66794.1"/>
    </source>
</evidence>
<keyword evidence="8" id="KW-0521">NADP</keyword>
<keyword evidence="5" id="KW-0288">FMN</keyword>
<evidence type="ECO:0000256" key="2">
    <source>
        <dbReference type="ARBA" id="ARBA00001974"/>
    </source>
</evidence>
<feature type="domain" description="FAD-binding FR-type" evidence="14">
    <location>
        <begin position="273"/>
        <end position="531"/>
    </location>
</feature>
<dbReference type="GO" id="GO:0050660">
    <property type="term" value="F:flavin adenine dinucleotide binding"/>
    <property type="evidence" value="ECO:0007669"/>
    <property type="project" value="TreeGrafter"/>
</dbReference>
<dbReference type="FunFam" id="3.40.50.80:FF:000001">
    <property type="entry name" value="NADPH--cytochrome P450 reductase 1"/>
    <property type="match status" value="1"/>
</dbReference>
<dbReference type="PRINTS" id="PR00369">
    <property type="entry name" value="FLAVODOXIN"/>
</dbReference>
<feature type="non-terminal residue" evidence="15">
    <location>
        <position position="1"/>
    </location>
</feature>
<dbReference type="AlphaFoldDB" id="T2M3U8"/>
<evidence type="ECO:0000256" key="7">
    <source>
        <dbReference type="ARBA" id="ARBA00022827"/>
    </source>
</evidence>
<evidence type="ECO:0000256" key="12">
    <source>
        <dbReference type="ARBA" id="ARBA00040659"/>
    </source>
</evidence>
<dbReference type="GO" id="GO:0005829">
    <property type="term" value="C:cytosol"/>
    <property type="evidence" value="ECO:0007669"/>
    <property type="project" value="TreeGrafter"/>
</dbReference>
<sequence length="688" mass="79028">LDFPINAVITTLMSACKKKEFIILYGSQTGQAEAISEEIYEQALKRGFHPTRFCLSQIEKKFSLEKESCAVIVCSTTGEGEPPDKALKFVRRIKKKTLPPDYFKHLSYALLGLGDSNYTNFCLCGKNIDNRLQELGAIRFYETGYGDDAVGLEVGVEPWIEGLFIALSKHFDVTSSLYDNTIQHFEEKVERIIITHISEHISIQSEKINFIEGKLDWLEQSSMASLKSLSASLYGSVLKIPSSPEPFLQLDFLSDQSIELENTTSITYPNSATDVKSVRVIKIRQLTHDPSVKKTFEIELDIQDTEFVYEPGNSIGVICYNEKKDVEYIFNRLKLSEYADKKFTLNVSSDTVKRGAKVPDYIPKITTLRNIFMQYVDFRAVPRKAFLRMLADYTYNDSEKKRIQELCSSQGSKDFDMFVRANLIGLVELLQTFHSCNPPVERLIEMLPRLLPREYSVASSPSIDPTKLKFVFNLIEHPPFQETARYGLCTRWLSNMAFQFSNSVLENLENLHIHENLVNIYFRKPTNFRLPVDSTKPLIMIGPGTGIAPFIGFLQKRHSLMNESYALGEAYLFYGCRYKDKDFLYKEDIMRYKSSGVITDCIVSFSREENEPKYVQDNIRCYREKVMSLLFERDGFVFICGDAKGMGRDVTNTFVDLIEEYKKVSKPDALKLLSTLRENKRFVEETWT</sequence>
<dbReference type="Gene3D" id="3.40.50.80">
    <property type="entry name" value="Nucleotide-binding domain of ferredoxin-NADP reductase (FNR) module"/>
    <property type="match status" value="1"/>
</dbReference>
<evidence type="ECO:0000256" key="9">
    <source>
        <dbReference type="ARBA" id="ARBA00023002"/>
    </source>
</evidence>
<dbReference type="Pfam" id="PF00667">
    <property type="entry name" value="FAD_binding_1"/>
    <property type="match status" value="1"/>
</dbReference>
<dbReference type="GO" id="GO:0030586">
    <property type="term" value="F:[methionine synthase] reductase (NADPH) activity"/>
    <property type="evidence" value="ECO:0007669"/>
    <property type="project" value="UniProtKB-EC"/>
</dbReference>
<dbReference type="CDD" id="cd06203">
    <property type="entry name" value="methionine_synthase_red"/>
    <property type="match status" value="1"/>
</dbReference>
<dbReference type="SUPFAM" id="SSF52343">
    <property type="entry name" value="Ferredoxin reductase-like, C-terminal NADP-linked domain"/>
    <property type="match status" value="1"/>
</dbReference>
<evidence type="ECO:0000259" key="13">
    <source>
        <dbReference type="PROSITE" id="PS50902"/>
    </source>
</evidence>
<dbReference type="Pfam" id="PF00258">
    <property type="entry name" value="Flavodoxin_1"/>
    <property type="match status" value="1"/>
</dbReference>
<feature type="domain" description="Flavodoxin-like" evidence="13">
    <location>
        <begin position="21"/>
        <end position="164"/>
    </location>
</feature>
<keyword evidence="4" id="KW-0285">Flavoprotein</keyword>
<dbReference type="PANTHER" id="PTHR19384:SF84">
    <property type="entry name" value="METHIONINE SYNTHASE REDUCTASE"/>
    <property type="match status" value="1"/>
</dbReference>
<evidence type="ECO:0000259" key="14">
    <source>
        <dbReference type="PROSITE" id="PS51384"/>
    </source>
</evidence>
<dbReference type="FunFam" id="3.40.50.360:FF:000059">
    <property type="entry name" value="5-methyltetrahydrofolate-homocysteine methyltransferase reductase"/>
    <property type="match status" value="1"/>
</dbReference>
<reference evidence="15" key="1">
    <citation type="journal article" date="2013" name="Genome Biol. Evol.">
        <title>Punctuated emergences of genetic and phenotypic innovations in eumetazoan, bilaterian, euteleostome, and hominidae ancestors.</title>
        <authorList>
            <person name="Wenger Y."/>
            <person name="Galliot B."/>
        </authorList>
    </citation>
    <scope>NUCLEOTIDE SEQUENCE</scope>
    <source>
        <tissue evidence="15">Whole animals</tissue>
    </source>
</reference>
<dbReference type="Pfam" id="PF00175">
    <property type="entry name" value="NAD_binding_1"/>
    <property type="match status" value="1"/>
</dbReference>
<keyword evidence="10" id="KW-0486">Methionine biosynthesis</keyword>
<keyword evidence="6" id="KW-0949">S-adenosyl-L-methionine</keyword>
<dbReference type="InterPro" id="IPR001709">
    <property type="entry name" value="Flavoprot_Pyr_Nucl_cyt_Rdtase"/>
</dbReference>
<dbReference type="PROSITE" id="PS51384">
    <property type="entry name" value="FAD_FR"/>
    <property type="match status" value="1"/>
</dbReference>
<dbReference type="EC" id="1.16.1.8" evidence="11"/>
<dbReference type="PROSITE" id="PS50902">
    <property type="entry name" value="FLAVODOXIN_LIKE"/>
    <property type="match status" value="1"/>
</dbReference>
<evidence type="ECO:0000256" key="11">
    <source>
        <dbReference type="ARBA" id="ARBA00039088"/>
    </source>
</evidence>
<dbReference type="GO" id="GO:0050667">
    <property type="term" value="P:homocysteine metabolic process"/>
    <property type="evidence" value="ECO:0007669"/>
    <property type="project" value="TreeGrafter"/>
</dbReference>
<dbReference type="Gene3D" id="2.40.30.10">
    <property type="entry name" value="Translation factors"/>
    <property type="match status" value="1"/>
</dbReference>
<dbReference type="InterPro" id="IPR017927">
    <property type="entry name" value="FAD-bd_FR_type"/>
</dbReference>
<protein>
    <recommendedName>
        <fullName evidence="12">Methionine synthase reductase</fullName>
        <ecNumber evidence="11">1.16.1.8</ecNumber>
    </recommendedName>
</protein>
<accession>T2M3U8</accession>
<dbReference type="OrthoDB" id="1856718at2759"/>
<dbReference type="InterPro" id="IPR001433">
    <property type="entry name" value="OxRdtase_FAD/NAD-bd"/>
</dbReference>
<dbReference type="SUPFAM" id="SSF63380">
    <property type="entry name" value="Riboflavin synthase domain-like"/>
    <property type="match status" value="1"/>
</dbReference>
<evidence type="ECO:0000256" key="3">
    <source>
        <dbReference type="ARBA" id="ARBA00022605"/>
    </source>
</evidence>
<dbReference type="GO" id="GO:0010181">
    <property type="term" value="F:FMN binding"/>
    <property type="evidence" value="ECO:0007669"/>
    <property type="project" value="InterPro"/>
</dbReference>
<dbReference type="PANTHER" id="PTHR19384">
    <property type="entry name" value="NITRIC OXIDE SYNTHASE-RELATED"/>
    <property type="match status" value="1"/>
</dbReference>
<dbReference type="FunFam" id="1.20.990.10:FF:000007">
    <property type="entry name" value="Methionine synthase reductase"/>
    <property type="match status" value="1"/>
</dbReference>
<dbReference type="SUPFAM" id="SSF52218">
    <property type="entry name" value="Flavoproteins"/>
    <property type="match status" value="1"/>
</dbReference>
<evidence type="ECO:0000256" key="6">
    <source>
        <dbReference type="ARBA" id="ARBA00022691"/>
    </source>
</evidence>
<dbReference type="InterPro" id="IPR001094">
    <property type="entry name" value="Flavdoxin-like"/>
</dbReference>
<comment type="cofactor">
    <cofactor evidence="1">
        <name>FMN</name>
        <dbReference type="ChEBI" id="CHEBI:58210"/>
    </cofactor>
</comment>
<name>T2M3U8_HYDVU</name>
<keyword evidence="7" id="KW-0274">FAD</keyword>
<evidence type="ECO:0000256" key="1">
    <source>
        <dbReference type="ARBA" id="ARBA00001917"/>
    </source>
</evidence>
<evidence type="ECO:0000256" key="4">
    <source>
        <dbReference type="ARBA" id="ARBA00022630"/>
    </source>
</evidence>
<dbReference type="InterPro" id="IPR003097">
    <property type="entry name" value="CysJ-like_FAD-binding"/>
</dbReference>
<dbReference type="PRINTS" id="PR00371">
    <property type="entry name" value="FPNCR"/>
</dbReference>
<dbReference type="InterPro" id="IPR023173">
    <property type="entry name" value="NADPH_Cyt_P450_Rdtase_alpha"/>
</dbReference>
<dbReference type="Gene3D" id="3.40.50.360">
    <property type="match status" value="1"/>
</dbReference>
<evidence type="ECO:0000256" key="8">
    <source>
        <dbReference type="ARBA" id="ARBA00022857"/>
    </source>
</evidence>
<keyword evidence="3" id="KW-0028">Amino-acid biosynthesis</keyword>
<dbReference type="InterPro" id="IPR039261">
    <property type="entry name" value="FNR_nucleotide-bd"/>
</dbReference>